<organism evidence="1 2">
    <name type="scientific">Brachionus plicatilis</name>
    <name type="common">Marine rotifer</name>
    <name type="synonym">Brachionus muelleri</name>
    <dbReference type="NCBI Taxonomy" id="10195"/>
    <lineage>
        <taxon>Eukaryota</taxon>
        <taxon>Metazoa</taxon>
        <taxon>Spiralia</taxon>
        <taxon>Gnathifera</taxon>
        <taxon>Rotifera</taxon>
        <taxon>Eurotatoria</taxon>
        <taxon>Monogononta</taxon>
        <taxon>Pseudotrocha</taxon>
        <taxon>Ploima</taxon>
        <taxon>Brachionidae</taxon>
        <taxon>Brachionus</taxon>
    </lineage>
</organism>
<dbReference type="EMBL" id="REGN01003416">
    <property type="protein sequence ID" value="RNA22651.1"/>
    <property type="molecule type" value="Genomic_DNA"/>
</dbReference>
<proteinExistence type="predicted"/>
<keyword evidence="2" id="KW-1185">Reference proteome</keyword>
<evidence type="ECO:0000313" key="2">
    <source>
        <dbReference type="Proteomes" id="UP000276133"/>
    </source>
</evidence>
<evidence type="ECO:0000313" key="1">
    <source>
        <dbReference type="EMBL" id="RNA22651.1"/>
    </source>
</evidence>
<gene>
    <name evidence="1" type="ORF">BpHYR1_025087</name>
</gene>
<dbReference type="AlphaFoldDB" id="A0A3M7RGK8"/>
<name>A0A3M7RGK8_BRAPC</name>
<accession>A0A3M7RGK8</accession>
<sequence length="59" mass="7257">MRILNINFNFNLFFSYQLLDMSCQTKKFTVSSRGAPWFYLLKYQRVCKEKNVFYEKEVK</sequence>
<comment type="caution">
    <text evidence="1">The sequence shown here is derived from an EMBL/GenBank/DDBJ whole genome shotgun (WGS) entry which is preliminary data.</text>
</comment>
<protein>
    <submittedName>
        <fullName evidence="1">Uncharacterized protein</fullName>
    </submittedName>
</protein>
<dbReference type="Proteomes" id="UP000276133">
    <property type="component" value="Unassembled WGS sequence"/>
</dbReference>
<reference evidence="1 2" key="1">
    <citation type="journal article" date="2018" name="Sci. Rep.">
        <title>Genomic signatures of local adaptation to the degree of environmental predictability in rotifers.</title>
        <authorList>
            <person name="Franch-Gras L."/>
            <person name="Hahn C."/>
            <person name="Garcia-Roger E.M."/>
            <person name="Carmona M.J."/>
            <person name="Serra M."/>
            <person name="Gomez A."/>
        </authorList>
    </citation>
    <scope>NUCLEOTIDE SEQUENCE [LARGE SCALE GENOMIC DNA]</scope>
    <source>
        <strain evidence="1">HYR1</strain>
    </source>
</reference>